<feature type="compositionally biased region" description="Polar residues" evidence="1">
    <location>
        <begin position="1"/>
        <end position="15"/>
    </location>
</feature>
<reference evidence="4" key="2">
    <citation type="submission" date="2015-01" db="EMBL/GenBank/DDBJ databases">
        <title>Evolutionary Origins and Diversification of the Mycorrhizal Mutualists.</title>
        <authorList>
            <consortium name="DOE Joint Genome Institute"/>
            <consortium name="Mycorrhizal Genomics Consortium"/>
            <person name="Kohler A."/>
            <person name="Kuo A."/>
            <person name="Nagy L.G."/>
            <person name="Floudas D."/>
            <person name="Copeland A."/>
            <person name="Barry K.W."/>
            <person name="Cichocki N."/>
            <person name="Veneault-Fourrey C."/>
            <person name="LaButti K."/>
            <person name="Lindquist E.A."/>
            <person name="Lipzen A."/>
            <person name="Lundell T."/>
            <person name="Morin E."/>
            <person name="Murat C."/>
            <person name="Riley R."/>
            <person name="Ohm R."/>
            <person name="Sun H."/>
            <person name="Tunlid A."/>
            <person name="Henrissat B."/>
            <person name="Grigoriev I.V."/>
            <person name="Hibbett D.S."/>
            <person name="Martin F."/>
        </authorList>
    </citation>
    <scope>NUCLEOTIDE SEQUENCE [LARGE SCALE GENOMIC DNA]</scope>
    <source>
        <strain evidence="4">MUT 4182</strain>
    </source>
</reference>
<feature type="region of interest" description="Disordered" evidence="1">
    <location>
        <begin position="1"/>
        <end position="21"/>
    </location>
</feature>
<dbReference type="Proteomes" id="UP000054248">
    <property type="component" value="Unassembled WGS sequence"/>
</dbReference>
<evidence type="ECO:0000313" key="4">
    <source>
        <dbReference type="Proteomes" id="UP000054248"/>
    </source>
</evidence>
<keyword evidence="4" id="KW-1185">Reference proteome</keyword>
<feature type="transmembrane region" description="Helical" evidence="2">
    <location>
        <begin position="33"/>
        <end position="50"/>
    </location>
</feature>
<dbReference type="OrthoDB" id="2555959at2759"/>
<evidence type="ECO:0000256" key="1">
    <source>
        <dbReference type="SAM" id="MobiDB-lite"/>
    </source>
</evidence>
<evidence type="ECO:0000313" key="3">
    <source>
        <dbReference type="EMBL" id="KIO27930.1"/>
    </source>
</evidence>
<evidence type="ECO:0000256" key="2">
    <source>
        <dbReference type="SAM" id="Phobius"/>
    </source>
</evidence>
<keyword evidence="2" id="KW-0812">Transmembrane</keyword>
<dbReference type="HOGENOM" id="CLU_2724089_0_0_1"/>
<gene>
    <name evidence="3" type="ORF">M407DRAFT_243207</name>
</gene>
<name>A0A0C3QBN2_9AGAM</name>
<sequence>MRSTLRRFATSSSQPPRKGLWQTYEGLPKKTRLYFGLGMGAIGVLGLMVSDRLESNYPAAPSSTAQPGTPQS</sequence>
<accession>A0A0C3QBN2</accession>
<organism evidence="3 4">
    <name type="scientific">Tulasnella calospora MUT 4182</name>
    <dbReference type="NCBI Taxonomy" id="1051891"/>
    <lineage>
        <taxon>Eukaryota</taxon>
        <taxon>Fungi</taxon>
        <taxon>Dikarya</taxon>
        <taxon>Basidiomycota</taxon>
        <taxon>Agaricomycotina</taxon>
        <taxon>Agaricomycetes</taxon>
        <taxon>Cantharellales</taxon>
        <taxon>Tulasnellaceae</taxon>
        <taxon>Tulasnella</taxon>
    </lineage>
</organism>
<protein>
    <submittedName>
        <fullName evidence="3">Uncharacterized protein</fullName>
    </submittedName>
</protein>
<keyword evidence="2" id="KW-1133">Transmembrane helix</keyword>
<dbReference type="EMBL" id="KN823001">
    <property type="protein sequence ID" value="KIO27930.1"/>
    <property type="molecule type" value="Genomic_DNA"/>
</dbReference>
<reference evidence="3 4" key="1">
    <citation type="submission" date="2014-04" db="EMBL/GenBank/DDBJ databases">
        <authorList>
            <consortium name="DOE Joint Genome Institute"/>
            <person name="Kuo A."/>
            <person name="Girlanda M."/>
            <person name="Perotto S."/>
            <person name="Kohler A."/>
            <person name="Nagy L.G."/>
            <person name="Floudas D."/>
            <person name="Copeland A."/>
            <person name="Barry K.W."/>
            <person name="Cichocki N."/>
            <person name="Veneault-Fourrey C."/>
            <person name="LaButti K."/>
            <person name="Lindquist E.A."/>
            <person name="Lipzen A."/>
            <person name="Lundell T."/>
            <person name="Morin E."/>
            <person name="Murat C."/>
            <person name="Sun H."/>
            <person name="Tunlid A."/>
            <person name="Henrissat B."/>
            <person name="Grigoriev I.V."/>
            <person name="Hibbett D.S."/>
            <person name="Martin F."/>
            <person name="Nordberg H.P."/>
            <person name="Cantor M.N."/>
            <person name="Hua S.X."/>
        </authorList>
    </citation>
    <scope>NUCLEOTIDE SEQUENCE [LARGE SCALE GENOMIC DNA]</scope>
    <source>
        <strain evidence="3 4">MUT 4182</strain>
    </source>
</reference>
<keyword evidence="2" id="KW-0472">Membrane</keyword>
<dbReference type="AlphaFoldDB" id="A0A0C3QBN2"/>
<proteinExistence type="predicted"/>